<dbReference type="PROSITE" id="PS51278">
    <property type="entry name" value="GATASE_TYPE_2"/>
    <property type="match status" value="1"/>
</dbReference>
<proteinExistence type="inferred from homology"/>
<feature type="domain" description="Glutamine amidotransferase type-2" evidence="7">
    <location>
        <begin position="1"/>
        <end position="210"/>
    </location>
</feature>
<dbReference type="Proteomes" id="UP001325680">
    <property type="component" value="Chromosome"/>
</dbReference>
<dbReference type="Gene3D" id="3.60.20.10">
    <property type="entry name" value="Glutamine Phosphoribosylpyrophosphate, subunit 1, domain 1"/>
    <property type="match status" value="1"/>
</dbReference>
<dbReference type="EC" id="6.3.5.4" evidence="3"/>
<dbReference type="SUPFAM" id="SSF56235">
    <property type="entry name" value="N-terminal nucleophile aminohydrolases (Ntn hydrolases)"/>
    <property type="match status" value="1"/>
</dbReference>
<dbReference type="InterPro" id="IPR014729">
    <property type="entry name" value="Rossmann-like_a/b/a_fold"/>
</dbReference>
<sequence>MDILSGCWQYYDPGSIASTLKKMYSAFKALPHISYNCKTIEFVGFGHLVSGTISSVNNAPLYLSGERLLFAAQGRVDNIDKLTKDLGAEFKNSSGSTLLLQAYIKWGKDCVHYLRGDWNIVVFNCNTEELFIAQSPTGYTSIYYYQDNTGFYFSSSIKGILQLPNYSKQLNETHFMRQLTLWDRNRCEKDTFYNNIFSLPLAHSLTVKNRRLSIERYWQPQNIAKRTYKNKQDYADKMTELLTTAIKVRLCSHKPVASTLSGGLDSSTVSYIAAELLKSQQKKLATFSHVPLFTSDTARDIEKKKSILDETPLIEEVVRASGNIRPTLLNSSGYSVLNGLKDFLHIYDAPIHGASNAFWFLDIYKQSKEAGIGVMLTGEGGNGSISFAGARYMLPPNLSGFLHSPLWFMRNHIIKPVAKSLFADYISKRSYNRNDLKKYALNIFAQPFMLEKCNIGATIPENTQSLKLNSRDINQDKELFLHLYNTRSLVGAACGHYYGIELRDPTVDQDVMEYFFSIPNEVFFDDRHNNRMLVKRMMRGKIPDSVLFEKRKGLQSADIAYRVKAQSDEITAAIDTINRSAAANHYINTTELAKTWLSYSKESYIQPYQMQRLLKALQFALFLQINFD</sequence>
<dbReference type="PANTHER" id="PTHR43284:SF1">
    <property type="entry name" value="ASPARAGINE SYNTHETASE"/>
    <property type="match status" value="1"/>
</dbReference>
<evidence type="ECO:0000256" key="2">
    <source>
        <dbReference type="ARBA" id="ARBA00005752"/>
    </source>
</evidence>
<evidence type="ECO:0000259" key="7">
    <source>
        <dbReference type="PROSITE" id="PS51278"/>
    </source>
</evidence>
<accession>A0ABZ0WAW4</accession>
<dbReference type="PIRSF" id="PIRSF001589">
    <property type="entry name" value="Asn_synthetase_glu-h"/>
    <property type="match status" value="1"/>
</dbReference>
<dbReference type="InterPro" id="IPR029055">
    <property type="entry name" value="Ntn_hydrolases_N"/>
</dbReference>
<gene>
    <name evidence="8" type="ORF">U0035_09770</name>
</gene>
<dbReference type="Pfam" id="PF00733">
    <property type="entry name" value="Asn_synthase"/>
    <property type="match status" value="1"/>
</dbReference>
<evidence type="ECO:0000256" key="6">
    <source>
        <dbReference type="ARBA" id="ARBA00048741"/>
    </source>
</evidence>
<dbReference type="InterPro" id="IPR051786">
    <property type="entry name" value="ASN_synthetase/amidase"/>
</dbReference>
<comment type="pathway">
    <text evidence="1">Amino-acid biosynthesis; L-asparagine biosynthesis; L-asparagine from L-aspartate (L-Gln route): step 1/1.</text>
</comment>
<dbReference type="EMBL" id="CP139960">
    <property type="protein sequence ID" value="WQD40433.1"/>
    <property type="molecule type" value="Genomic_DNA"/>
</dbReference>
<evidence type="ECO:0000256" key="5">
    <source>
        <dbReference type="ARBA" id="ARBA00022840"/>
    </source>
</evidence>
<dbReference type="InterPro" id="IPR001962">
    <property type="entry name" value="Asn_synthase"/>
</dbReference>
<dbReference type="PANTHER" id="PTHR43284">
    <property type="entry name" value="ASPARAGINE SYNTHETASE (GLUTAMINE-HYDROLYZING)"/>
    <property type="match status" value="1"/>
</dbReference>
<name>A0ABZ0WAW4_9BACT</name>
<reference evidence="8 9" key="1">
    <citation type="submission" date="2023-12" db="EMBL/GenBank/DDBJ databases">
        <title>Genome sequencing and assembly of bacterial species from a model synthetic community.</title>
        <authorList>
            <person name="Hogle S.L."/>
        </authorList>
    </citation>
    <scope>NUCLEOTIDE SEQUENCE [LARGE SCALE GENOMIC DNA]</scope>
    <source>
        <strain evidence="8 9">HAMBI_3031</strain>
    </source>
</reference>
<keyword evidence="4" id="KW-0547">Nucleotide-binding</keyword>
<dbReference type="InterPro" id="IPR006426">
    <property type="entry name" value="Asn_synth_AEB"/>
</dbReference>
<keyword evidence="5" id="KW-0067">ATP-binding</keyword>
<keyword evidence="9" id="KW-1185">Reference proteome</keyword>
<evidence type="ECO:0000313" key="8">
    <source>
        <dbReference type="EMBL" id="WQD40433.1"/>
    </source>
</evidence>
<evidence type="ECO:0000256" key="1">
    <source>
        <dbReference type="ARBA" id="ARBA00005187"/>
    </source>
</evidence>
<organism evidence="8 9">
    <name type="scientific">Niabella yanshanensis</name>
    <dbReference type="NCBI Taxonomy" id="577386"/>
    <lineage>
        <taxon>Bacteria</taxon>
        <taxon>Pseudomonadati</taxon>
        <taxon>Bacteroidota</taxon>
        <taxon>Chitinophagia</taxon>
        <taxon>Chitinophagales</taxon>
        <taxon>Chitinophagaceae</taxon>
        <taxon>Niabella</taxon>
    </lineage>
</organism>
<dbReference type="SUPFAM" id="SSF52402">
    <property type="entry name" value="Adenine nucleotide alpha hydrolases-like"/>
    <property type="match status" value="1"/>
</dbReference>
<dbReference type="InterPro" id="IPR017932">
    <property type="entry name" value="GATase_2_dom"/>
</dbReference>
<evidence type="ECO:0000256" key="3">
    <source>
        <dbReference type="ARBA" id="ARBA00012737"/>
    </source>
</evidence>
<dbReference type="Pfam" id="PF13537">
    <property type="entry name" value="GATase_7"/>
    <property type="match status" value="1"/>
</dbReference>
<comment type="similarity">
    <text evidence="2">Belongs to the asparagine synthetase family.</text>
</comment>
<evidence type="ECO:0000313" key="9">
    <source>
        <dbReference type="Proteomes" id="UP001325680"/>
    </source>
</evidence>
<comment type="catalytic activity">
    <reaction evidence="6">
        <text>L-aspartate + L-glutamine + ATP + H2O = L-asparagine + L-glutamate + AMP + diphosphate + H(+)</text>
        <dbReference type="Rhea" id="RHEA:12228"/>
        <dbReference type="ChEBI" id="CHEBI:15377"/>
        <dbReference type="ChEBI" id="CHEBI:15378"/>
        <dbReference type="ChEBI" id="CHEBI:29985"/>
        <dbReference type="ChEBI" id="CHEBI:29991"/>
        <dbReference type="ChEBI" id="CHEBI:30616"/>
        <dbReference type="ChEBI" id="CHEBI:33019"/>
        <dbReference type="ChEBI" id="CHEBI:58048"/>
        <dbReference type="ChEBI" id="CHEBI:58359"/>
        <dbReference type="ChEBI" id="CHEBI:456215"/>
        <dbReference type="EC" id="6.3.5.4"/>
    </reaction>
</comment>
<evidence type="ECO:0000256" key="4">
    <source>
        <dbReference type="ARBA" id="ARBA00022741"/>
    </source>
</evidence>
<protein>
    <recommendedName>
        <fullName evidence="3">asparagine synthase (glutamine-hydrolyzing)</fullName>
        <ecNumber evidence="3">6.3.5.4</ecNumber>
    </recommendedName>
</protein>
<dbReference type="Gene3D" id="3.40.50.620">
    <property type="entry name" value="HUPs"/>
    <property type="match status" value="1"/>
</dbReference>
<dbReference type="RefSeq" id="WP_114792127.1">
    <property type="nucleotide sequence ID" value="NZ_CP139960.1"/>
</dbReference>